<organism evidence="1">
    <name type="scientific">marine sediment metagenome</name>
    <dbReference type="NCBI Taxonomy" id="412755"/>
    <lineage>
        <taxon>unclassified sequences</taxon>
        <taxon>metagenomes</taxon>
        <taxon>ecological metagenomes</taxon>
    </lineage>
</organism>
<comment type="caution">
    <text evidence="1">The sequence shown here is derived from an EMBL/GenBank/DDBJ whole genome shotgun (WGS) entry which is preliminary data.</text>
</comment>
<name>A0A0F8YCE1_9ZZZZ</name>
<proteinExistence type="predicted"/>
<protein>
    <submittedName>
        <fullName evidence="1">Uncharacterized protein</fullName>
    </submittedName>
</protein>
<evidence type="ECO:0000313" key="1">
    <source>
        <dbReference type="EMBL" id="KKK79117.1"/>
    </source>
</evidence>
<dbReference type="EMBL" id="LAZR01054176">
    <property type="protein sequence ID" value="KKK79117.1"/>
    <property type="molecule type" value="Genomic_DNA"/>
</dbReference>
<dbReference type="AlphaFoldDB" id="A0A0F8YCE1"/>
<reference evidence="1" key="1">
    <citation type="journal article" date="2015" name="Nature">
        <title>Complex archaea that bridge the gap between prokaryotes and eukaryotes.</title>
        <authorList>
            <person name="Spang A."/>
            <person name="Saw J.H."/>
            <person name="Jorgensen S.L."/>
            <person name="Zaremba-Niedzwiedzka K."/>
            <person name="Martijn J."/>
            <person name="Lind A.E."/>
            <person name="van Eijk R."/>
            <person name="Schleper C."/>
            <person name="Guy L."/>
            <person name="Ettema T.J."/>
        </authorList>
    </citation>
    <scope>NUCLEOTIDE SEQUENCE</scope>
</reference>
<accession>A0A0F8YCE1</accession>
<sequence length="168" mass="18824">MTVEDKKQVSVSYIGDLAHTPPDDVLLVERDEDYVRACQELSPGGSSGAGLRVWVRSKNHFAWLRDFIEQIGCPSSFKEKTARLVLAEQWNVRVPDWLADADVLEKNLLEIGVDSQKGQTSFTNRLLIHLLGPAFQSDMLNTTDLVDVIKALVSDDAKAAFKQYPVMY</sequence>
<gene>
    <name evidence="1" type="ORF">LCGC14_2836750</name>
</gene>
<feature type="non-terminal residue" evidence="1">
    <location>
        <position position="168"/>
    </location>
</feature>